<dbReference type="Pfam" id="PF02540">
    <property type="entry name" value="NAD_synthase"/>
    <property type="match status" value="1"/>
</dbReference>
<sequence length="266" mass="30347">MDHLNKLEALKENISKEKNILIAFSGGIDSALLLKVARDVLGKGAFCVILDAKTVPRSEIKDAESFVKNLQVGYDIVKFPILKDKDFIKNSFNRCYLCKKSSSGILKKIALEKGIKRVADGVNLSDLSKYRPGIKASEEEGIWHPFVDLEIEKADIRRISKEIGIPFWDKPSSACLVSRIPYGEEITREKLRMIEKAEEFLKEEGFEVVRVRMYGRMARIEILKDDFDAFFRAKEEIAKELKRIGFKYVTLDLEGYRSGSMDKALL</sequence>
<dbReference type="InterPro" id="IPR022310">
    <property type="entry name" value="NAD/GMP_synthase"/>
</dbReference>
<dbReference type="EMBL" id="RXIL01000160">
    <property type="protein sequence ID" value="RZN66495.1"/>
    <property type="molecule type" value="Genomic_DNA"/>
</dbReference>
<dbReference type="PANTHER" id="PTHR43169">
    <property type="entry name" value="EXSB FAMILY PROTEIN"/>
    <property type="match status" value="1"/>
</dbReference>
<dbReference type="Gene3D" id="3.40.50.620">
    <property type="entry name" value="HUPs"/>
    <property type="match status" value="1"/>
</dbReference>
<dbReference type="PIRSF" id="PIRSF006661">
    <property type="entry name" value="PP-lp_UCP006661"/>
    <property type="match status" value="1"/>
</dbReference>
<dbReference type="InterPro" id="IPR014729">
    <property type="entry name" value="Rossmann-like_a/b/a_fold"/>
</dbReference>
<dbReference type="PANTHER" id="PTHR43169:SF2">
    <property type="entry name" value="NAD_GMP SYNTHASE DOMAIN-CONTAINING PROTEIN"/>
    <property type="match status" value="1"/>
</dbReference>
<dbReference type="GO" id="GO:0006163">
    <property type="term" value="P:purine nucleotide metabolic process"/>
    <property type="evidence" value="ECO:0007669"/>
    <property type="project" value="UniProtKB-ARBA"/>
</dbReference>
<organism evidence="2 3">
    <name type="scientific">Candidatus Methanolliviera hydrocarbonicum</name>
    <dbReference type="NCBI Taxonomy" id="2491085"/>
    <lineage>
        <taxon>Archaea</taxon>
        <taxon>Methanobacteriati</taxon>
        <taxon>Methanobacteriota</taxon>
        <taxon>Candidatus Methanoliparia</taxon>
        <taxon>Candidatus Methanoliparales</taxon>
        <taxon>Candidatus Methanollivieraceae</taxon>
        <taxon>Candidatus Methanolliviera</taxon>
    </lineage>
</organism>
<evidence type="ECO:0000313" key="3">
    <source>
        <dbReference type="Proteomes" id="UP000320766"/>
    </source>
</evidence>
<dbReference type="InterPro" id="IPR005232">
    <property type="entry name" value="LarE"/>
</dbReference>
<dbReference type="GO" id="GO:0016783">
    <property type="term" value="F:sulfurtransferase activity"/>
    <property type="evidence" value="ECO:0007669"/>
    <property type="project" value="InterPro"/>
</dbReference>
<protein>
    <submittedName>
        <fullName evidence="2">ATP-dependent sacrificial sulfur transferase LarE</fullName>
    </submittedName>
</protein>
<accession>A0A520KUJ1</accession>
<evidence type="ECO:0000313" key="2">
    <source>
        <dbReference type="EMBL" id="RZN66495.1"/>
    </source>
</evidence>
<evidence type="ECO:0000259" key="1">
    <source>
        <dbReference type="Pfam" id="PF02540"/>
    </source>
</evidence>
<dbReference type="SUPFAM" id="SSF52402">
    <property type="entry name" value="Adenine nucleotide alpha hydrolases-like"/>
    <property type="match status" value="1"/>
</dbReference>
<dbReference type="InterPro" id="IPR052188">
    <property type="entry name" value="Ni-pincer_cofactor_biosynth"/>
</dbReference>
<reference evidence="2 3" key="1">
    <citation type="journal article" date="2019" name="Nat. Microbiol.">
        <title>Wide diversity of methane and short-chain alkane metabolisms in uncultured archaea.</title>
        <authorList>
            <person name="Borrel G."/>
            <person name="Adam P.S."/>
            <person name="McKay L.J."/>
            <person name="Chen L.X."/>
            <person name="Sierra-Garcia I.N."/>
            <person name="Sieber C.M."/>
            <person name="Letourneur Q."/>
            <person name="Ghozlane A."/>
            <person name="Andersen G.L."/>
            <person name="Li W.J."/>
            <person name="Hallam S.J."/>
            <person name="Muyzer G."/>
            <person name="de Oliveira V.M."/>
            <person name="Inskeep W.P."/>
            <person name="Banfield J.F."/>
            <person name="Gribaldo S."/>
        </authorList>
    </citation>
    <scope>NUCLEOTIDE SEQUENCE [LARGE SCALE GENOMIC DNA]</scope>
    <source>
        <strain evidence="2">NM1b</strain>
    </source>
</reference>
<comment type="caution">
    <text evidence="2">The sequence shown here is derived from an EMBL/GenBank/DDBJ whole genome shotgun (WGS) entry which is preliminary data.</text>
</comment>
<name>A0A520KUJ1_9EURY</name>
<dbReference type="AlphaFoldDB" id="A0A520KUJ1"/>
<dbReference type="CDD" id="cd01990">
    <property type="entry name" value="LarE-like"/>
    <property type="match status" value="1"/>
</dbReference>
<gene>
    <name evidence="2" type="primary">larE</name>
    <name evidence="2" type="ORF">EF807_08460</name>
</gene>
<dbReference type="NCBIfam" id="TIGR00268">
    <property type="entry name" value="ATP-dependent sacrificial sulfur transferase LarE"/>
    <property type="match status" value="1"/>
</dbReference>
<feature type="domain" description="NAD/GMP synthase" evidence="1">
    <location>
        <begin position="16"/>
        <end position="78"/>
    </location>
</feature>
<proteinExistence type="predicted"/>
<dbReference type="Proteomes" id="UP000320766">
    <property type="component" value="Unassembled WGS sequence"/>
</dbReference>
<keyword evidence="2" id="KW-0808">Transferase</keyword>